<evidence type="ECO:0000313" key="3">
    <source>
        <dbReference type="EnsemblMetazoa" id="AFUN019064-PA"/>
    </source>
</evidence>
<dbReference type="VEuPathDB" id="VectorBase:AFUN019064"/>
<keyword evidence="1" id="KW-0175">Coiled coil</keyword>
<accession>A0A4Y0BDU3</accession>
<dbReference type="AlphaFoldDB" id="A0A4Y0BDU3"/>
<feature type="chain" id="PRO_5021211174" description="Secreted protein" evidence="2">
    <location>
        <begin position="20"/>
        <end position="192"/>
    </location>
</feature>
<feature type="coiled-coil region" evidence="1">
    <location>
        <begin position="134"/>
        <end position="182"/>
    </location>
</feature>
<evidence type="ECO:0000256" key="2">
    <source>
        <dbReference type="SAM" id="SignalP"/>
    </source>
</evidence>
<organism evidence="3">
    <name type="scientific">Anopheles funestus</name>
    <name type="common">African malaria mosquito</name>
    <dbReference type="NCBI Taxonomy" id="62324"/>
    <lineage>
        <taxon>Eukaryota</taxon>
        <taxon>Metazoa</taxon>
        <taxon>Ecdysozoa</taxon>
        <taxon>Arthropoda</taxon>
        <taxon>Hexapoda</taxon>
        <taxon>Insecta</taxon>
        <taxon>Pterygota</taxon>
        <taxon>Neoptera</taxon>
        <taxon>Endopterygota</taxon>
        <taxon>Diptera</taxon>
        <taxon>Nematocera</taxon>
        <taxon>Culicoidea</taxon>
        <taxon>Culicidae</taxon>
        <taxon>Anophelinae</taxon>
        <taxon>Anopheles</taxon>
    </lineage>
</organism>
<evidence type="ECO:0000256" key="1">
    <source>
        <dbReference type="SAM" id="Coils"/>
    </source>
</evidence>
<sequence>MIVKCVFSVLLLLIPRTESGLMRDSTCETIKNQLYLIDYTINDAFRTIASTSPYTWYTVDKRLERLFSSYRNYLVSNQWYENQVSTFVEEKLKQFNIPVNGLEENISLLEKIFSMVDDRNSFQQSQVNEQIQMNQTLTTELLNNQLQLKALEEKQQQLQLELVEFNNTLIAEEKKNKMLQAKINGNPATVQG</sequence>
<evidence type="ECO:0008006" key="4">
    <source>
        <dbReference type="Google" id="ProtNLM"/>
    </source>
</evidence>
<keyword evidence="2" id="KW-0732">Signal</keyword>
<protein>
    <recommendedName>
        <fullName evidence="4">Secreted protein</fullName>
    </recommendedName>
</protein>
<reference evidence="3" key="1">
    <citation type="submission" date="2020-05" db="UniProtKB">
        <authorList>
            <consortium name="EnsemblMetazoa"/>
        </authorList>
    </citation>
    <scope>IDENTIFICATION</scope>
    <source>
        <strain evidence="3">FUMOZ</strain>
    </source>
</reference>
<name>A0A4Y0BDU3_ANOFN</name>
<feature type="signal peptide" evidence="2">
    <location>
        <begin position="1"/>
        <end position="19"/>
    </location>
</feature>
<dbReference type="EnsemblMetazoa" id="AFUN019064-RA">
    <property type="protein sequence ID" value="AFUN019064-PA"/>
    <property type="gene ID" value="AFUN019064"/>
</dbReference>
<proteinExistence type="predicted"/>